<reference evidence="3" key="1">
    <citation type="journal article" date="2019" name="Mol. Biol. Evol.">
        <title>Blast fungal genomes show frequent chromosomal changes, gene gains and losses, and effector gene turnover.</title>
        <authorList>
            <person name="Gomez Luciano L.B."/>
            <person name="Jason Tsai I."/>
            <person name="Chuma I."/>
            <person name="Tosa Y."/>
            <person name="Chen Y.H."/>
            <person name="Li J.Y."/>
            <person name="Li M.Y."/>
            <person name="Jade Lu M.Y."/>
            <person name="Nakayashiki H."/>
            <person name="Li W.H."/>
        </authorList>
    </citation>
    <scope>NUCLEOTIDE SEQUENCE</scope>
    <source>
        <strain evidence="3">NI907</strain>
    </source>
</reference>
<dbReference type="GeneID" id="41958797"/>
<feature type="compositionally biased region" description="Polar residues" evidence="1">
    <location>
        <begin position="90"/>
        <end position="119"/>
    </location>
</feature>
<feature type="region of interest" description="Disordered" evidence="1">
    <location>
        <begin position="1"/>
        <end position="34"/>
    </location>
</feature>
<dbReference type="KEGG" id="pgri:PgNI_03835"/>
<evidence type="ECO:0000313" key="3">
    <source>
        <dbReference type="RefSeq" id="XP_030985552.1"/>
    </source>
</evidence>
<gene>
    <name evidence="3" type="ORF">PgNI_03835</name>
</gene>
<evidence type="ECO:0000313" key="2">
    <source>
        <dbReference type="Proteomes" id="UP000515153"/>
    </source>
</evidence>
<dbReference type="Proteomes" id="UP000515153">
    <property type="component" value="Unplaced"/>
</dbReference>
<proteinExistence type="predicted"/>
<organism evidence="2 3">
    <name type="scientific">Pyricularia grisea</name>
    <name type="common">Crabgrass-specific blast fungus</name>
    <name type="synonym">Magnaporthe grisea</name>
    <dbReference type="NCBI Taxonomy" id="148305"/>
    <lineage>
        <taxon>Eukaryota</taxon>
        <taxon>Fungi</taxon>
        <taxon>Dikarya</taxon>
        <taxon>Ascomycota</taxon>
        <taxon>Pezizomycotina</taxon>
        <taxon>Sordariomycetes</taxon>
        <taxon>Sordariomycetidae</taxon>
        <taxon>Magnaporthales</taxon>
        <taxon>Pyriculariaceae</taxon>
        <taxon>Pyricularia</taxon>
    </lineage>
</organism>
<name>A0A6P8BEH9_PYRGI</name>
<accession>A0A6P8BEH9</accession>
<protein>
    <submittedName>
        <fullName evidence="3">Uncharacterized protein</fullName>
    </submittedName>
</protein>
<sequence length="119" mass="12341">MSHFSGEGSHLQRTEVMRDQSGSSNWSAPRDGKVMGETGLQGACLVGVDFLAGGGVASLYSVDAIWVSFGDTPRGEEEEGPTQGAMGADISQSLGCSTTSPGPTKLGSTDNKQKTWGRT</sequence>
<dbReference type="AlphaFoldDB" id="A0A6P8BEH9"/>
<dbReference type="RefSeq" id="XP_030985552.1">
    <property type="nucleotide sequence ID" value="XM_031123888.1"/>
</dbReference>
<evidence type="ECO:0000256" key="1">
    <source>
        <dbReference type="SAM" id="MobiDB-lite"/>
    </source>
</evidence>
<reference evidence="3" key="3">
    <citation type="submission" date="2025-08" db="UniProtKB">
        <authorList>
            <consortium name="RefSeq"/>
        </authorList>
    </citation>
    <scope>IDENTIFICATION</scope>
    <source>
        <strain evidence="3">NI907</strain>
    </source>
</reference>
<feature type="region of interest" description="Disordered" evidence="1">
    <location>
        <begin position="71"/>
        <end position="119"/>
    </location>
</feature>
<keyword evidence="2" id="KW-1185">Reference proteome</keyword>
<reference evidence="3" key="2">
    <citation type="submission" date="2019-10" db="EMBL/GenBank/DDBJ databases">
        <authorList>
            <consortium name="NCBI Genome Project"/>
        </authorList>
    </citation>
    <scope>NUCLEOTIDE SEQUENCE</scope>
    <source>
        <strain evidence="3">NI907</strain>
    </source>
</reference>